<accession>A0A7Y9J3S5</accession>
<dbReference type="EMBL" id="JACCBN010000001">
    <property type="protein sequence ID" value="NYD34358.1"/>
    <property type="molecule type" value="Genomic_DNA"/>
</dbReference>
<evidence type="ECO:0000256" key="1">
    <source>
        <dbReference type="SAM" id="Phobius"/>
    </source>
</evidence>
<keyword evidence="1" id="KW-0472">Membrane</keyword>
<sequence>MARSRRTLALASAAVLAIIVAAIVLDTLVGSDLVMWAGLALVVGAWTIILVMLARRYGWHSGGPGNG</sequence>
<proteinExistence type="predicted"/>
<name>A0A7Y9J3S5_9PSEU</name>
<gene>
    <name evidence="2" type="ORF">BJ983_000460</name>
</gene>
<protein>
    <submittedName>
        <fullName evidence="2">Uncharacterized protein involved in exopolysaccharide biosynthesis</fullName>
    </submittedName>
</protein>
<organism evidence="2 3">
    <name type="scientific">Actinomycetospora corticicola</name>
    <dbReference type="NCBI Taxonomy" id="663602"/>
    <lineage>
        <taxon>Bacteria</taxon>
        <taxon>Bacillati</taxon>
        <taxon>Actinomycetota</taxon>
        <taxon>Actinomycetes</taxon>
        <taxon>Pseudonocardiales</taxon>
        <taxon>Pseudonocardiaceae</taxon>
        <taxon>Actinomycetospora</taxon>
    </lineage>
</organism>
<evidence type="ECO:0000313" key="3">
    <source>
        <dbReference type="Proteomes" id="UP000535890"/>
    </source>
</evidence>
<keyword evidence="1" id="KW-0812">Transmembrane</keyword>
<keyword evidence="1" id="KW-1133">Transmembrane helix</keyword>
<dbReference type="RefSeq" id="WP_179792318.1">
    <property type="nucleotide sequence ID" value="NZ_BAABHP010000030.1"/>
</dbReference>
<dbReference type="AlphaFoldDB" id="A0A7Y9J3S5"/>
<dbReference type="Proteomes" id="UP000535890">
    <property type="component" value="Unassembled WGS sequence"/>
</dbReference>
<evidence type="ECO:0000313" key="2">
    <source>
        <dbReference type="EMBL" id="NYD34358.1"/>
    </source>
</evidence>
<feature type="transmembrane region" description="Helical" evidence="1">
    <location>
        <begin position="33"/>
        <end position="54"/>
    </location>
</feature>
<keyword evidence="3" id="KW-1185">Reference proteome</keyword>
<comment type="caution">
    <text evidence="2">The sequence shown here is derived from an EMBL/GenBank/DDBJ whole genome shotgun (WGS) entry which is preliminary data.</text>
</comment>
<reference evidence="2 3" key="1">
    <citation type="submission" date="2020-07" db="EMBL/GenBank/DDBJ databases">
        <title>Sequencing the genomes of 1000 actinobacteria strains.</title>
        <authorList>
            <person name="Klenk H.-P."/>
        </authorList>
    </citation>
    <scope>NUCLEOTIDE SEQUENCE [LARGE SCALE GENOMIC DNA]</scope>
    <source>
        <strain evidence="2 3">DSM 45772</strain>
    </source>
</reference>